<keyword evidence="3" id="KW-1185">Reference proteome</keyword>
<dbReference type="EMBL" id="JBGORW010000007">
    <property type="protein sequence ID" value="MFA3799865.1"/>
    <property type="molecule type" value="Genomic_DNA"/>
</dbReference>
<feature type="region of interest" description="Disordered" evidence="1">
    <location>
        <begin position="1"/>
        <end position="23"/>
    </location>
</feature>
<reference evidence="2 3" key="1">
    <citation type="submission" date="2024-07" db="EMBL/GenBank/DDBJ databases">
        <authorList>
            <person name="Li X.-J."/>
            <person name="Wang X."/>
        </authorList>
    </citation>
    <scope>NUCLEOTIDE SEQUENCE [LARGE SCALE GENOMIC DNA]</scope>
    <source>
        <strain evidence="2 3">DSM 23441</strain>
    </source>
</reference>
<evidence type="ECO:0000313" key="2">
    <source>
        <dbReference type="EMBL" id="MFA3799865.1"/>
    </source>
</evidence>
<accession>A0ABV4S693</accession>
<name>A0ABV4S693_9FUSO</name>
<dbReference type="RefSeq" id="WP_372583065.1">
    <property type="nucleotide sequence ID" value="NZ_JBGORW010000007.1"/>
</dbReference>
<evidence type="ECO:0000313" key="3">
    <source>
        <dbReference type="Proteomes" id="UP001571581"/>
    </source>
</evidence>
<organism evidence="2 3">
    <name type="scientific">Leptotrichia hongkongensis</name>
    <dbReference type="NCBI Taxonomy" id="554406"/>
    <lineage>
        <taxon>Bacteria</taxon>
        <taxon>Fusobacteriati</taxon>
        <taxon>Fusobacteriota</taxon>
        <taxon>Fusobacteriia</taxon>
        <taxon>Fusobacteriales</taxon>
        <taxon>Leptotrichiaceae</taxon>
        <taxon>Leptotrichia</taxon>
    </lineage>
</organism>
<protein>
    <submittedName>
        <fullName evidence="2">Uncharacterized protein</fullName>
    </submittedName>
</protein>
<comment type="caution">
    <text evidence="2">The sequence shown here is derived from an EMBL/GenBank/DDBJ whole genome shotgun (WGS) entry which is preliminary data.</text>
</comment>
<dbReference type="Proteomes" id="UP001571581">
    <property type="component" value="Unassembled WGS sequence"/>
</dbReference>
<evidence type="ECO:0000256" key="1">
    <source>
        <dbReference type="SAM" id="MobiDB-lite"/>
    </source>
</evidence>
<sequence length="288" mass="34029">MSEKNTNNNENLENAKEEKNQVYEMENLEVNERSTLKSRKYVNLKDKTDYIDLTIYNELDDFAAEVLDSDNFLKYVNARREYLFDSNEAIKKYFGDEFLNNKENENKINTFSEFYYEYMIRYSDCYLYEFMAKGYTDGFRELLKKKGIDPDSLDVNWESIRSKELGYDESLVDILYSIINYELEHRGYSIFGINMGYESTLYFIVPQKAFSRIDNEPELFTIFDIGFLETIYNEIYEVVGNLGIENVGVGDFLEKRGNEYYSLFADASKNVIIENIDENDESKVKIIL</sequence>
<gene>
    <name evidence="2" type="ORF">ACEG17_06670</name>
</gene>
<feature type="compositionally biased region" description="Low complexity" evidence="1">
    <location>
        <begin position="1"/>
        <end position="12"/>
    </location>
</feature>
<proteinExistence type="predicted"/>